<evidence type="ECO:0000313" key="2">
    <source>
        <dbReference type="Proteomes" id="UP000021816"/>
    </source>
</evidence>
<dbReference type="AlphaFoldDB" id="A0A011ND15"/>
<accession>A0A011ND15</accession>
<protein>
    <submittedName>
        <fullName evidence="1">Uncharacterized protein</fullName>
    </submittedName>
</protein>
<dbReference type="STRING" id="1454003.AW10_01706"/>
<organism evidence="1 2">
    <name type="scientific">Candidatus Accumulibacter appositus</name>
    <dbReference type="NCBI Taxonomy" id="1454003"/>
    <lineage>
        <taxon>Bacteria</taxon>
        <taxon>Pseudomonadati</taxon>
        <taxon>Pseudomonadota</taxon>
        <taxon>Betaproteobacteria</taxon>
        <taxon>Candidatus Accumulibacter</taxon>
    </lineage>
</organism>
<name>A0A011ND15_9PROT</name>
<proteinExistence type="predicted"/>
<gene>
    <name evidence="1" type="ORF">AW10_01706</name>
</gene>
<reference evidence="1 2" key="1">
    <citation type="submission" date="2014-02" db="EMBL/GenBank/DDBJ databases">
        <title>Expanding our view of genomic diversity in Candidatus Accumulibacter clades.</title>
        <authorList>
            <person name="Skennerton C.T."/>
            <person name="Barr J.J."/>
            <person name="Slater F.R."/>
            <person name="Bond P.L."/>
            <person name="Tyson G.W."/>
        </authorList>
    </citation>
    <scope>NUCLEOTIDE SEQUENCE [LARGE SCALE GENOMIC DNA]</scope>
    <source>
        <strain evidence="2">BA-92</strain>
    </source>
</reference>
<evidence type="ECO:0000313" key="1">
    <source>
        <dbReference type="EMBL" id="EXI80563.1"/>
    </source>
</evidence>
<dbReference type="PATRIC" id="fig|1454003.3.peg.1758"/>
<dbReference type="Proteomes" id="UP000021816">
    <property type="component" value="Unassembled WGS sequence"/>
</dbReference>
<dbReference type="EMBL" id="JEMX01000030">
    <property type="protein sequence ID" value="EXI80563.1"/>
    <property type="molecule type" value="Genomic_DNA"/>
</dbReference>
<sequence length="56" mass="6065">MLVAGITKKSVVTINPLATVREALMKGRGVKSLFVEKRHSDTDVVGSLIERAANEK</sequence>
<comment type="caution">
    <text evidence="1">The sequence shown here is derived from an EMBL/GenBank/DDBJ whole genome shotgun (WGS) entry which is preliminary data.</text>
</comment>